<accession>A0A077NID3</accession>
<dbReference type="RefSeq" id="WP_038221471.1">
    <property type="nucleotide sequence ID" value="NZ_CAWLWD010000021.1"/>
</dbReference>
<organism evidence="1 2">
    <name type="scientific">Xenorhabdus bovienii str. feltiae Moldova</name>
    <dbReference type="NCBI Taxonomy" id="1398200"/>
    <lineage>
        <taxon>Bacteria</taxon>
        <taxon>Pseudomonadati</taxon>
        <taxon>Pseudomonadota</taxon>
        <taxon>Gammaproteobacteria</taxon>
        <taxon>Enterobacterales</taxon>
        <taxon>Morganellaceae</taxon>
        <taxon>Xenorhabdus</taxon>
    </lineage>
</organism>
<dbReference type="Proteomes" id="UP000028487">
    <property type="component" value="Unassembled WGS sequence"/>
</dbReference>
<dbReference type="AlphaFoldDB" id="A0A077NID3"/>
<proteinExistence type="predicted"/>
<dbReference type="EMBL" id="CBSV010000157">
    <property type="protein sequence ID" value="CDH01952.1"/>
    <property type="molecule type" value="Genomic_DNA"/>
</dbReference>
<comment type="caution">
    <text evidence="1">The sequence shown here is derived from an EMBL/GenBank/DDBJ whole genome shotgun (WGS) entry which is preliminary data.</text>
</comment>
<dbReference type="Pfam" id="PF05655">
    <property type="entry name" value="AvrD"/>
    <property type="match status" value="2"/>
</dbReference>
<gene>
    <name evidence="1" type="ORF">XBFM1_240003</name>
</gene>
<evidence type="ECO:0008006" key="3">
    <source>
        <dbReference type="Google" id="ProtNLM"/>
    </source>
</evidence>
<dbReference type="InterPro" id="IPR008799">
    <property type="entry name" value="Pseudomon_AvrD"/>
</dbReference>
<dbReference type="HOGENOM" id="CLU_073081_0_0_6"/>
<sequence length="284" mass="32452">MKKLINADSYLGASESRFFGSGYKKVDYIIKEENILSNEYKSTLTLVYPEDWSIKSKKNQNPHLSSIDVILMSAYASGKLLNQLEHSYYRITSMIIRASCVPVEKLIDIPINISLNHCEDGVIDLRGKVGNMQSQLKVERREYNDRLLSSIFSRWEFKGVNHEINDILLENQYKSEALVVKTIFGKITDDIDYIDAFVSSLQIGQILLYELDGITREKSNNLWMRSIKINESDACDHQKGGTLAVTLENTSLTYKGKDKWRCADIVANINNIQVRCSVAHQLNR</sequence>
<reference evidence="1" key="1">
    <citation type="submission" date="2013-07" db="EMBL/GenBank/DDBJ databases">
        <title>Sub-species coevolution in mutualistic symbiosis.</title>
        <authorList>
            <person name="Murfin K."/>
            <person name="Klassen J."/>
            <person name="Lee M."/>
            <person name="Forst S."/>
            <person name="Stock P."/>
            <person name="Goodrich-Blair H."/>
        </authorList>
    </citation>
    <scope>NUCLEOTIDE SEQUENCE [LARGE SCALE GENOMIC DNA]</scope>
    <source>
        <strain evidence="1">Feltiae Moldova</strain>
    </source>
</reference>
<evidence type="ECO:0000313" key="2">
    <source>
        <dbReference type="Proteomes" id="UP000028487"/>
    </source>
</evidence>
<name>A0A077NID3_XENBV</name>
<evidence type="ECO:0000313" key="1">
    <source>
        <dbReference type="EMBL" id="CDH01952.1"/>
    </source>
</evidence>
<protein>
    <recommendedName>
        <fullName evidence="3">Avirulence D protein</fullName>
    </recommendedName>
</protein>